<evidence type="ECO:0000256" key="11">
    <source>
        <dbReference type="PIRSR" id="PIRSR006487-1"/>
    </source>
</evidence>
<dbReference type="GO" id="GO:0004047">
    <property type="term" value="F:aminomethyltransferase activity"/>
    <property type="evidence" value="ECO:0007669"/>
    <property type="project" value="UniProtKB-EC"/>
</dbReference>
<dbReference type="Gene3D" id="2.40.30.110">
    <property type="entry name" value="Aminomethyltransferase beta-barrel domains"/>
    <property type="match status" value="1"/>
</dbReference>
<dbReference type="FunFam" id="4.10.1250.10:FF:000002">
    <property type="entry name" value="Aminomethyltransferase"/>
    <property type="match status" value="1"/>
</dbReference>
<dbReference type="InterPro" id="IPR029043">
    <property type="entry name" value="GcvT/YgfZ_C"/>
</dbReference>
<dbReference type="GO" id="GO:0006546">
    <property type="term" value="P:glycine catabolic process"/>
    <property type="evidence" value="ECO:0007669"/>
    <property type="project" value="InterPro"/>
</dbReference>
<dbReference type="FunFam" id="3.30.70.1400:FF:000001">
    <property type="entry name" value="Aminomethyltransferase"/>
    <property type="match status" value="1"/>
</dbReference>
<dbReference type="Gene3D" id="3.30.70.1400">
    <property type="entry name" value="Aminomethyltransferase beta-barrel domains"/>
    <property type="match status" value="1"/>
</dbReference>
<dbReference type="EC" id="2.1.2.10" evidence="4 12"/>
<dbReference type="Pfam" id="PF01571">
    <property type="entry name" value="GCV_T"/>
    <property type="match status" value="1"/>
</dbReference>
<evidence type="ECO:0000256" key="2">
    <source>
        <dbReference type="ARBA" id="ARBA00008609"/>
    </source>
</evidence>
<evidence type="ECO:0000256" key="1">
    <source>
        <dbReference type="ARBA" id="ARBA00004173"/>
    </source>
</evidence>
<dbReference type="EMBL" id="JAKCXM010000371">
    <property type="protein sequence ID" value="KAJ0394972.1"/>
    <property type="molecule type" value="Genomic_DNA"/>
</dbReference>
<dbReference type="NCBIfam" id="TIGR00528">
    <property type="entry name" value="gcvT"/>
    <property type="match status" value="1"/>
</dbReference>
<dbReference type="AlphaFoldDB" id="A0AAD5LWU3"/>
<dbReference type="PANTHER" id="PTHR43757:SF2">
    <property type="entry name" value="AMINOMETHYLTRANSFERASE, MITOCHONDRIAL"/>
    <property type="match status" value="1"/>
</dbReference>
<feature type="domain" description="Aminomethyltransferase C-terminal" evidence="14">
    <location>
        <begin position="321"/>
        <end position="398"/>
    </location>
</feature>
<comment type="similarity">
    <text evidence="2 12">Belongs to the GcvT family.</text>
</comment>
<protein>
    <recommendedName>
        <fullName evidence="4 12">Aminomethyltransferase</fullName>
        <ecNumber evidence="4 12">2.1.2.10</ecNumber>
    </recommendedName>
    <alternativeName>
        <fullName evidence="9 12">Glycine cleavage system T protein</fullName>
    </alternativeName>
</protein>
<evidence type="ECO:0000256" key="10">
    <source>
        <dbReference type="ARBA" id="ARBA00047665"/>
    </source>
</evidence>
<name>A0AAD5LWU3_PYTIN</name>
<dbReference type="InterPro" id="IPR028896">
    <property type="entry name" value="GcvT/YgfZ/DmdA"/>
</dbReference>
<evidence type="ECO:0000259" key="13">
    <source>
        <dbReference type="Pfam" id="PF01571"/>
    </source>
</evidence>
<comment type="function">
    <text evidence="12">The glycine cleavage system catalyzes the degradation of glycine.</text>
</comment>
<dbReference type="NCBIfam" id="NF001567">
    <property type="entry name" value="PRK00389.1"/>
    <property type="match status" value="1"/>
</dbReference>
<evidence type="ECO:0000256" key="12">
    <source>
        <dbReference type="RuleBase" id="RU003981"/>
    </source>
</evidence>
<reference evidence="15" key="1">
    <citation type="submission" date="2021-12" db="EMBL/GenBank/DDBJ databases">
        <title>Prjna785345.</title>
        <authorList>
            <person name="Rujirawat T."/>
            <person name="Krajaejun T."/>
        </authorList>
    </citation>
    <scope>NUCLEOTIDE SEQUENCE</scope>
    <source>
        <strain evidence="15">Pi057C3</strain>
    </source>
</reference>
<proteinExistence type="inferred from homology"/>
<evidence type="ECO:0000313" key="15">
    <source>
        <dbReference type="EMBL" id="KAJ0394972.1"/>
    </source>
</evidence>
<sequence length="406" mass="44083">MVLALLRPRLAAAARHQVLRPLAVRAFSDVGQLKKTPLYDFHVDIGGKMVEFAGYAMPVQYPAGVLKSHNHTRTPGMASLFDVSHMGQLRITGADRVRFLEQIVVADLAALQPGEAKLSLITNEQGGIIDDCVITNYDDHLYVVVNAGNQEIDVAHMQNVLAKFDGDAKLERLSDRALVALQGPGAAEIMAALAPNVNISDLAFMTGVYTTLRSAGGIDVILTRCGYTGEDGFEISVPSDKAEAFARELLKDERVLEAGLGARDSLRLEAGLCLHGHDITPETTPIEATLAWTIPKRRREEGGFPGHAVIMDQLKNKTFTKKRVGFVVEGAAAREGASIYNDQDEVVGEVTSGTFSPTLKKAIGMAYVAKDVAKIGNEFHVKARNKTQKLTLAKMPFVPANYYKKE</sequence>
<evidence type="ECO:0000256" key="3">
    <source>
        <dbReference type="ARBA" id="ARBA00011690"/>
    </source>
</evidence>
<comment type="subcellular location">
    <subcellularLocation>
        <location evidence="1 12">Mitochondrion</location>
    </subcellularLocation>
</comment>
<keyword evidence="8 12" id="KW-0496">Mitochondrion</keyword>
<comment type="catalytic activity">
    <reaction evidence="10 12">
        <text>N(6)-[(R)-S(8)-aminomethyldihydrolipoyl]-L-lysyl-[protein] + (6S)-5,6,7,8-tetrahydrofolate = N(6)-[(R)-dihydrolipoyl]-L-lysyl-[protein] + (6R)-5,10-methylene-5,6,7,8-tetrahydrofolate + NH4(+)</text>
        <dbReference type="Rhea" id="RHEA:16945"/>
        <dbReference type="Rhea" id="RHEA-COMP:10475"/>
        <dbReference type="Rhea" id="RHEA-COMP:10492"/>
        <dbReference type="ChEBI" id="CHEBI:15636"/>
        <dbReference type="ChEBI" id="CHEBI:28938"/>
        <dbReference type="ChEBI" id="CHEBI:57453"/>
        <dbReference type="ChEBI" id="CHEBI:83100"/>
        <dbReference type="ChEBI" id="CHEBI:83143"/>
        <dbReference type="EC" id="2.1.2.10"/>
    </reaction>
</comment>
<keyword evidence="5 12" id="KW-0032">Aminotransferase</keyword>
<evidence type="ECO:0000256" key="8">
    <source>
        <dbReference type="ARBA" id="ARBA00023128"/>
    </source>
</evidence>
<dbReference type="GO" id="GO:0005739">
    <property type="term" value="C:mitochondrion"/>
    <property type="evidence" value="ECO:0007669"/>
    <property type="project" value="UniProtKB-SubCell"/>
</dbReference>
<dbReference type="Gene3D" id="4.10.1250.10">
    <property type="entry name" value="Aminomethyltransferase fragment"/>
    <property type="match status" value="1"/>
</dbReference>
<dbReference type="Proteomes" id="UP001209570">
    <property type="component" value="Unassembled WGS sequence"/>
</dbReference>
<dbReference type="Gene3D" id="3.30.1360.120">
    <property type="entry name" value="Probable tRNA modification gtpase trme, domain 1"/>
    <property type="match status" value="1"/>
</dbReference>
<comment type="caution">
    <text evidence="15">The sequence shown here is derived from an EMBL/GenBank/DDBJ whole genome shotgun (WGS) entry which is preliminary data.</text>
</comment>
<gene>
    <name evidence="15" type="ORF">P43SY_010128</name>
</gene>
<dbReference type="InterPro" id="IPR027266">
    <property type="entry name" value="TrmE/GcvT-like"/>
</dbReference>
<evidence type="ECO:0000256" key="6">
    <source>
        <dbReference type="ARBA" id="ARBA00022679"/>
    </source>
</evidence>
<feature type="domain" description="GCVT N-terminal" evidence="13">
    <location>
        <begin position="38"/>
        <end position="296"/>
    </location>
</feature>
<keyword evidence="7 12" id="KW-0809">Transit peptide</keyword>
<dbReference type="GO" id="GO:0008483">
    <property type="term" value="F:transaminase activity"/>
    <property type="evidence" value="ECO:0007669"/>
    <property type="project" value="UniProtKB-KW"/>
</dbReference>
<evidence type="ECO:0000256" key="7">
    <source>
        <dbReference type="ARBA" id="ARBA00022946"/>
    </source>
</evidence>
<evidence type="ECO:0000313" key="16">
    <source>
        <dbReference type="Proteomes" id="UP001209570"/>
    </source>
</evidence>
<evidence type="ECO:0000256" key="9">
    <source>
        <dbReference type="ARBA" id="ARBA00031395"/>
    </source>
</evidence>
<dbReference type="Pfam" id="PF08669">
    <property type="entry name" value="GCV_T_C"/>
    <property type="match status" value="1"/>
</dbReference>
<feature type="binding site" evidence="11">
    <location>
        <position position="234"/>
    </location>
    <ligand>
        <name>substrate</name>
    </ligand>
</feature>
<dbReference type="GO" id="GO:0005960">
    <property type="term" value="C:glycine cleavage complex"/>
    <property type="evidence" value="ECO:0007669"/>
    <property type="project" value="InterPro"/>
</dbReference>
<dbReference type="PANTHER" id="PTHR43757">
    <property type="entry name" value="AMINOMETHYLTRANSFERASE"/>
    <property type="match status" value="1"/>
</dbReference>
<accession>A0AAD5LWU3</accession>
<dbReference type="InterPro" id="IPR013977">
    <property type="entry name" value="GcvT_C"/>
</dbReference>
<dbReference type="SUPFAM" id="SSF101790">
    <property type="entry name" value="Aminomethyltransferase beta-barrel domain"/>
    <property type="match status" value="1"/>
</dbReference>
<dbReference type="InterPro" id="IPR006222">
    <property type="entry name" value="GCVT_N"/>
</dbReference>
<keyword evidence="6 12" id="KW-0808">Transferase</keyword>
<evidence type="ECO:0000256" key="4">
    <source>
        <dbReference type="ARBA" id="ARBA00012616"/>
    </source>
</evidence>
<comment type="subunit">
    <text evidence="3 12">The glycine cleavage system is composed of four proteins: P, T, L and H.</text>
</comment>
<organism evidence="15 16">
    <name type="scientific">Pythium insidiosum</name>
    <name type="common">Pythiosis disease agent</name>
    <dbReference type="NCBI Taxonomy" id="114742"/>
    <lineage>
        <taxon>Eukaryota</taxon>
        <taxon>Sar</taxon>
        <taxon>Stramenopiles</taxon>
        <taxon>Oomycota</taxon>
        <taxon>Peronosporomycetes</taxon>
        <taxon>Pythiales</taxon>
        <taxon>Pythiaceae</taxon>
        <taxon>Pythium</taxon>
    </lineage>
</organism>
<dbReference type="InterPro" id="IPR006223">
    <property type="entry name" value="GcvT"/>
</dbReference>
<dbReference type="SUPFAM" id="SSF103025">
    <property type="entry name" value="Folate-binding domain"/>
    <property type="match status" value="1"/>
</dbReference>
<keyword evidence="16" id="KW-1185">Reference proteome</keyword>
<evidence type="ECO:0000256" key="5">
    <source>
        <dbReference type="ARBA" id="ARBA00022576"/>
    </source>
</evidence>
<evidence type="ECO:0000259" key="14">
    <source>
        <dbReference type="Pfam" id="PF08669"/>
    </source>
</evidence>
<dbReference type="PIRSF" id="PIRSF006487">
    <property type="entry name" value="GcvT"/>
    <property type="match status" value="1"/>
</dbReference>